<dbReference type="PANTHER" id="PTHR43405:SF1">
    <property type="entry name" value="GLYCOSYL HYDROLASE DIGH"/>
    <property type="match status" value="1"/>
</dbReference>
<evidence type="ECO:0000256" key="1">
    <source>
        <dbReference type="ARBA" id="ARBA00022729"/>
    </source>
</evidence>
<sequence>MKRIINTLFFLGAIGLLGFSACKKSDSEKENPDPAPGVDIDTTTRRGEAIAWVDARSNVFGTYGRFNDTAKIRRTLDTLKQVGVTGLVLDVKGSNGYTMYPSNYAGQVTTLDGKTFTPGVDYVGFMISEARKRNLKVYASIITFVEGSAGKGKVYEDAVWRDQYQSIVMDASGKRHPITATGKNGFVNPAIPEVQERALNIAKEVVTKYEVDGLILDYARYTDINADFSDYSKNDFIKFLETKYKDSEAKRMNFPTDIVSSWKIVNDQVLPNATGKYYKRWLLYRATVIHDFFVKARAAVKSVKPSVKFGVYVGAWYTTYYQVGVNWASQEYDPFNDPELRFDWSYPDYNKTGYAEQLDMLMTGNYFTQLMLKDNPATANLAYHWWSVEGSLKGGKYITRNKMPLYASLDLGNVDWPNQQAISNTIKYMKANATGGVMLFDVVHVYAPQYNRLKQPLWEALKEGLK</sequence>
<accession>A0A2T0U0Q1</accession>
<dbReference type="Gene3D" id="3.20.20.80">
    <property type="entry name" value="Glycosidases"/>
    <property type="match status" value="1"/>
</dbReference>
<dbReference type="AlphaFoldDB" id="A0A2T0U0Q1"/>
<keyword evidence="5" id="KW-1185">Reference proteome</keyword>
<comment type="caution">
    <text evidence="4">The sequence shown here is derived from an EMBL/GenBank/DDBJ whole genome shotgun (WGS) entry which is preliminary data.</text>
</comment>
<evidence type="ECO:0000313" key="4">
    <source>
        <dbReference type="EMBL" id="PRY51473.1"/>
    </source>
</evidence>
<evidence type="ECO:0000313" key="5">
    <source>
        <dbReference type="Proteomes" id="UP000238034"/>
    </source>
</evidence>
<dbReference type="RefSeq" id="WP_106293754.1">
    <property type="nucleotide sequence ID" value="NZ_PVTH01000007.1"/>
</dbReference>
<gene>
    <name evidence="4" type="ORF">B0I27_10758</name>
</gene>
<dbReference type="SUPFAM" id="SSF51445">
    <property type="entry name" value="(Trans)glycosidases"/>
    <property type="match status" value="1"/>
</dbReference>
<protein>
    <submittedName>
        <fullName evidence="4">Uncharacterized protein DUF4985</fullName>
    </submittedName>
</protein>
<dbReference type="Proteomes" id="UP000238034">
    <property type="component" value="Unassembled WGS sequence"/>
</dbReference>
<dbReference type="InterPro" id="IPR032280">
    <property type="entry name" value="DUF4985"/>
</dbReference>
<organism evidence="4 5">
    <name type="scientific">Arcticibacter pallidicorallinus</name>
    <dbReference type="NCBI Taxonomy" id="1259464"/>
    <lineage>
        <taxon>Bacteria</taxon>
        <taxon>Pseudomonadati</taxon>
        <taxon>Bacteroidota</taxon>
        <taxon>Sphingobacteriia</taxon>
        <taxon>Sphingobacteriales</taxon>
        <taxon>Sphingobacteriaceae</taxon>
        <taxon>Arcticibacter</taxon>
    </lineage>
</organism>
<evidence type="ECO:0000259" key="3">
    <source>
        <dbReference type="Pfam" id="PF16373"/>
    </source>
</evidence>
<feature type="domain" description="Glycosyl hydrolase-like 10" evidence="2">
    <location>
        <begin position="66"/>
        <end position="329"/>
    </location>
</feature>
<proteinExistence type="predicted"/>
<dbReference type="PANTHER" id="PTHR43405">
    <property type="entry name" value="GLYCOSYL HYDROLASE DIGH"/>
    <property type="match status" value="1"/>
</dbReference>
<keyword evidence="1" id="KW-0732">Signal</keyword>
<feature type="domain" description="DUF4985" evidence="3">
    <location>
        <begin position="341"/>
        <end position="447"/>
    </location>
</feature>
<dbReference type="InterPro" id="IPR017853">
    <property type="entry name" value="GH"/>
</dbReference>
<dbReference type="Pfam" id="PF02638">
    <property type="entry name" value="GHL10"/>
    <property type="match status" value="1"/>
</dbReference>
<dbReference type="OrthoDB" id="9760892at2"/>
<dbReference type="EMBL" id="PVTH01000007">
    <property type="protein sequence ID" value="PRY51473.1"/>
    <property type="molecule type" value="Genomic_DNA"/>
</dbReference>
<evidence type="ECO:0000259" key="2">
    <source>
        <dbReference type="Pfam" id="PF02638"/>
    </source>
</evidence>
<dbReference type="Pfam" id="PF16373">
    <property type="entry name" value="DUF4985"/>
    <property type="match status" value="1"/>
</dbReference>
<dbReference type="InterPro" id="IPR052177">
    <property type="entry name" value="Divisome_Glycosyl_Hydrolase"/>
</dbReference>
<dbReference type="PROSITE" id="PS51257">
    <property type="entry name" value="PROKAR_LIPOPROTEIN"/>
    <property type="match status" value="1"/>
</dbReference>
<name>A0A2T0U0Q1_9SPHI</name>
<reference evidence="4 5" key="1">
    <citation type="submission" date="2018-03" db="EMBL/GenBank/DDBJ databases">
        <title>Genomic Encyclopedia of Type Strains, Phase III (KMG-III): the genomes of soil and plant-associated and newly described type strains.</title>
        <authorList>
            <person name="Whitman W."/>
        </authorList>
    </citation>
    <scope>NUCLEOTIDE SEQUENCE [LARGE SCALE GENOMIC DNA]</scope>
    <source>
        <strain evidence="4 5">CGMCC 1.9313</strain>
    </source>
</reference>
<dbReference type="InterPro" id="IPR003790">
    <property type="entry name" value="GHL10"/>
</dbReference>